<evidence type="ECO:0000256" key="1">
    <source>
        <dbReference type="SAM" id="MobiDB-lite"/>
    </source>
</evidence>
<protein>
    <submittedName>
        <fullName evidence="2">Uncharacterized protein</fullName>
    </submittedName>
</protein>
<accession>A0A521DJM2</accession>
<dbReference type="OrthoDB" id="328404at2157"/>
<dbReference type="AlphaFoldDB" id="A0A521DJM2"/>
<reference evidence="2 3" key="1">
    <citation type="submission" date="2017-05" db="EMBL/GenBank/DDBJ databases">
        <authorList>
            <person name="Varghese N."/>
            <person name="Submissions S."/>
        </authorList>
    </citation>
    <scope>NUCLEOTIDE SEQUENCE [LARGE SCALE GENOMIC DNA]</scope>
    <source>
        <strain evidence="2 3">DSM 19504</strain>
    </source>
</reference>
<organism evidence="2 3">
    <name type="scientific">Halorubrum cibi</name>
    <dbReference type="NCBI Taxonomy" id="413815"/>
    <lineage>
        <taxon>Archaea</taxon>
        <taxon>Methanobacteriati</taxon>
        <taxon>Methanobacteriota</taxon>
        <taxon>Stenosarchaea group</taxon>
        <taxon>Halobacteria</taxon>
        <taxon>Halobacteriales</taxon>
        <taxon>Haloferacaceae</taxon>
        <taxon>Halorubrum</taxon>
    </lineage>
</organism>
<dbReference type="RefSeq" id="WP_142986878.1">
    <property type="nucleotide sequence ID" value="NZ_FXTD01000007.1"/>
</dbReference>
<gene>
    <name evidence="2" type="ORF">SAMN06264867_10763</name>
</gene>
<dbReference type="EMBL" id="FXTD01000007">
    <property type="protein sequence ID" value="SMO71876.1"/>
    <property type="molecule type" value="Genomic_DNA"/>
</dbReference>
<dbReference type="InterPro" id="IPR006311">
    <property type="entry name" value="TAT_signal"/>
</dbReference>
<dbReference type="PROSITE" id="PS51257">
    <property type="entry name" value="PROKAR_LIPOPROTEIN"/>
    <property type="match status" value="1"/>
</dbReference>
<evidence type="ECO:0000313" key="2">
    <source>
        <dbReference type="EMBL" id="SMO71876.1"/>
    </source>
</evidence>
<dbReference type="PROSITE" id="PS51318">
    <property type="entry name" value="TAT"/>
    <property type="match status" value="1"/>
</dbReference>
<sequence length="225" mass="24985">MPSRRRFLVAGATAGTIALSGCTDAVEIATQEEIERSAEPAEPAESSVEETGFEEVRNETIVVEEEFEEFGQRREFTARTEVRAYLREIRSDLTGQEQSVFAVVSTPGVSAAGQQLSPLANMDEEELIDEARDEISAEYEGEIRDPELDETIEQEVFGETTEVSVYEATVILPDGTEERGYIHLTIVERGEDVVLVAGAYPAEVEGERERIERLFESLEVEESGE</sequence>
<feature type="region of interest" description="Disordered" evidence="1">
    <location>
        <begin position="33"/>
        <end position="57"/>
    </location>
</feature>
<dbReference type="Proteomes" id="UP000319712">
    <property type="component" value="Unassembled WGS sequence"/>
</dbReference>
<evidence type="ECO:0000313" key="3">
    <source>
        <dbReference type="Proteomes" id="UP000319712"/>
    </source>
</evidence>
<name>A0A521DJM2_9EURY</name>
<dbReference type="Pfam" id="PF20127">
    <property type="entry name" value="DUF6517"/>
    <property type="match status" value="1"/>
</dbReference>
<dbReference type="InterPro" id="IPR045396">
    <property type="entry name" value="DUF6517"/>
</dbReference>
<proteinExistence type="predicted"/>
<keyword evidence="3" id="KW-1185">Reference proteome</keyword>